<evidence type="ECO:0000313" key="4">
    <source>
        <dbReference type="Proteomes" id="UP001362999"/>
    </source>
</evidence>
<gene>
    <name evidence="2" type="ORF">R3P38DRAFT_2571502</name>
    <name evidence="3" type="ORF">R3P38DRAFT_2571585</name>
</gene>
<sequence length="112" mass="12810">MKKDGPAVPRVCDPGNHPSHKHKQRAVRSHGHNNLPNFIGKYFPRCDDPDNKEFYFACMLVLLKPWRNLRTDLKSVDQSWSEAFNAFLSSATSRIHDILAGIQYFHNCQSAA</sequence>
<comment type="caution">
    <text evidence="2">The sequence shown here is derived from an EMBL/GenBank/DDBJ whole genome shotgun (WGS) entry which is preliminary data.</text>
</comment>
<dbReference type="Proteomes" id="UP001362999">
    <property type="component" value="Unassembled WGS sequence"/>
</dbReference>
<evidence type="ECO:0000256" key="1">
    <source>
        <dbReference type="SAM" id="MobiDB-lite"/>
    </source>
</evidence>
<keyword evidence="4" id="KW-1185">Reference proteome</keyword>
<protein>
    <recommendedName>
        <fullName evidence="5">Extracellular globin</fullName>
    </recommendedName>
</protein>
<reference evidence="2 4" key="1">
    <citation type="journal article" date="2024" name="J Genomics">
        <title>Draft genome sequencing and assembly of Favolaschia claudopus CIRM-BRFM 2984 isolated from oak limbs.</title>
        <authorList>
            <person name="Navarro D."/>
            <person name="Drula E."/>
            <person name="Chaduli D."/>
            <person name="Cazenave R."/>
            <person name="Ahrendt S."/>
            <person name="Wang J."/>
            <person name="Lipzen A."/>
            <person name="Daum C."/>
            <person name="Barry K."/>
            <person name="Grigoriev I.V."/>
            <person name="Favel A."/>
            <person name="Rosso M.N."/>
            <person name="Martin F."/>
        </authorList>
    </citation>
    <scope>NUCLEOTIDE SEQUENCE [LARGE SCALE GENOMIC DNA]</scope>
    <source>
        <strain evidence="2 4">CIRM-BRFM 2984</strain>
    </source>
</reference>
<dbReference type="EMBL" id="JAWWNJ010000114">
    <property type="protein sequence ID" value="KAK6992013.1"/>
    <property type="molecule type" value="Genomic_DNA"/>
</dbReference>
<organism evidence="2 4">
    <name type="scientific">Favolaschia claudopus</name>
    <dbReference type="NCBI Taxonomy" id="2862362"/>
    <lineage>
        <taxon>Eukaryota</taxon>
        <taxon>Fungi</taxon>
        <taxon>Dikarya</taxon>
        <taxon>Basidiomycota</taxon>
        <taxon>Agaricomycotina</taxon>
        <taxon>Agaricomycetes</taxon>
        <taxon>Agaricomycetidae</taxon>
        <taxon>Agaricales</taxon>
        <taxon>Marasmiineae</taxon>
        <taxon>Mycenaceae</taxon>
        <taxon>Favolaschia</taxon>
    </lineage>
</organism>
<name>A0AAV9ZTD3_9AGAR</name>
<evidence type="ECO:0000313" key="3">
    <source>
        <dbReference type="EMBL" id="KAK6992013.1"/>
    </source>
</evidence>
<feature type="compositionally biased region" description="Basic residues" evidence="1">
    <location>
        <begin position="18"/>
        <end position="31"/>
    </location>
</feature>
<evidence type="ECO:0008006" key="5">
    <source>
        <dbReference type="Google" id="ProtNLM"/>
    </source>
</evidence>
<feature type="region of interest" description="Disordered" evidence="1">
    <location>
        <begin position="1"/>
        <end position="32"/>
    </location>
</feature>
<evidence type="ECO:0000313" key="2">
    <source>
        <dbReference type="EMBL" id="KAK6992006.1"/>
    </source>
</evidence>
<accession>A0AAV9ZTD3</accession>
<proteinExistence type="predicted"/>
<feature type="non-terminal residue" evidence="2">
    <location>
        <position position="112"/>
    </location>
</feature>
<dbReference type="EMBL" id="JAWWNJ010000114">
    <property type="protein sequence ID" value="KAK6992006.1"/>
    <property type="molecule type" value="Genomic_DNA"/>
</dbReference>
<dbReference type="AlphaFoldDB" id="A0AAV9ZTD3"/>